<dbReference type="EMBL" id="DF968309">
    <property type="protein sequence ID" value="GAP49701.1"/>
    <property type="molecule type" value="Genomic_DNA"/>
</dbReference>
<keyword evidence="2" id="KW-1185">Reference proteome</keyword>
<dbReference type="Proteomes" id="UP000053859">
    <property type="component" value="Unassembled WGS sequence"/>
</dbReference>
<dbReference type="PATRIC" id="fig|146537.3.peg.4799"/>
<protein>
    <submittedName>
        <fullName evidence="1">Transposase</fullName>
    </submittedName>
</protein>
<dbReference type="AlphaFoldDB" id="A0A0K8PPB9"/>
<evidence type="ECO:0000313" key="1">
    <source>
        <dbReference type="EMBL" id="GAP49701.1"/>
    </source>
</evidence>
<name>A0A0K8PPB9_STRAJ</name>
<accession>A0A0K8PPB9</accession>
<sequence>MVNQVDGGGHGMSQSAVSRIWRACALAPHRSQTFQLSSTDPLFIDKVRDVVGLYLDPSEKA</sequence>
<evidence type="ECO:0000313" key="2">
    <source>
        <dbReference type="Proteomes" id="UP000053859"/>
    </source>
</evidence>
<organism evidence="1 2">
    <name type="scientific">Streptomyces azureus</name>
    <dbReference type="NCBI Taxonomy" id="146537"/>
    <lineage>
        <taxon>Bacteria</taxon>
        <taxon>Bacillati</taxon>
        <taxon>Actinomycetota</taxon>
        <taxon>Actinomycetes</taxon>
        <taxon>Kitasatosporales</taxon>
        <taxon>Streptomycetaceae</taxon>
        <taxon>Streptomyces</taxon>
    </lineage>
</organism>
<proteinExistence type="predicted"/>
<reference evidence="1" key="1">
    <citation type="journal article" date="2015" name="Genome Announc.">
        <title>Draft Genome Sequence of Thiostrepton-Producing Streptomyces azureus ATCC 14921.</title>
        <authorList>
            <person name="Sakihara K."/>
            <person name="Maeda J."/>
            <person name="Tashiro K."/>
            <person name="Fujino Y."/>
            <person name="Kuhara S."/>
            <person name="Ohshima T."/>
            <person name="Ogata S."/>
            <person name="Doi K."/>
        </authorList>
    </citation>
    <scope>NUCLEOTIDE SEQUENCE [LARGE SCALE GENOMIC DNA]</scope>
    <source>
        <strain evidence="1">ATCC14921</strain>
    </source>
</reference>
<gene>
    <name evidence="1" type="ORF">SAZU_4564</name>
</gene>